<dbReference type="Gene3D" id="1.10.20.10">
    <property type="entry name" value="Histone, subunit A"/>
    <property type="match status" value="1"/>
</dbReference>
<comment type="similarity">
    <text evidence="6">Belongs to the SPT3 family.</text>
</comment>
<dbReference type="InterPro" id="IPR009072">
    <property type="entry name" value="Histone-fold"/>
</dbReference>
<comment type="caution">
    <text evidence="7">The sequence shown here is derived from an EMBL/GenBank/DDBJ whole genome shotgun (WGS) entry which is preliminary data.</text>
</comment>
<dbReference type="EMBL" id="CAXITT010000003">
    <property type="protein sequence ID" value="CAL1526175.1"/>
    <property type="molecule type" value="Genomic_DNA"/>
</dbReference>
<dbReference type="PANTHER" id="PTHR11380:SF16">
    <property type="entry name" value="TRANSCRIPTION INITIATION PROTEIN SPT3 HOMOLOG"/>
    <property type="match status" value="1"/>
</dbReference>
<reference evidence="7 8" key="1">
    <citation type="submission" date="2024-04" db="EMBL/GenBank/DDBJ databases">
        <authorList>
            <consortium name="Genoscope - CEA"/>
            <person name="William W."/>
        </authorList>
    </citation>
    <scope>NUCLEOTIDE SEQUENCE [LARGE SCALE GENOMIC DNA]</scope>
</reference>
<evidence type="ECO:0000256" key="5">
    <source>
        <dbReference type="ARBA" id="ARBA00023242"/>
    </source>
</evidence>
<dbReference type="Proteomes" id="UP001497497">
    <property type="component" value="Unassembled WGS sequence"/>
</dbReference>
<dbReference type="GO" id="GO:0046982">
    <property type="term" value="F:protein heterodimerization activity"/>
    <property type="evidence" value="ECO:0007669"/>
    <property type="project" value="InterPro"/>
</dbReference>
<keyword evidence="3" id="KW-0010">Activator</keyword>
<organism evidence="7 8">
    <name type="scientific">Lymnaea stagnalis</name>
    <name type="common">Great pond snail</name>
    <name type="synonym">Helix stagnalis</name>
    <dbReference type="NCBI Taxonomy" id="6523"/>
    <lineage>
        <taxon>Eukaryota</taxon>
        <taxon>Metazoa</taxon>
        <taxon>Spiralia</taxon>
        <taxon>Lophotrochozoa</taxon>
        <taxon>Mollusca</taxon>
        <taxon>Gastropoda</taxon>
        <taxon>Heterobranchia</taxon>
        <taxon>Euthyneura</taxon>
        <taxon>Panpulmonata</taxon>
        <taxon>Hygrophila</taxon>
        <taxon>Lymnaeoidea</taxon>
        <taxon>Lymnaeidae</taxon>
        <taxon>Lymnaea</taxon>
    </lineage>
</organism>
<evidence type="ECO:0000256" key="1">
    <source>
        <dbReference type="ARBA" id="ARBA00004123"/>
    </source>
</evidence>
<evidence type="ECO:0000313" key="8">
    <source>
        <dbReference type="Proteomes" id="UP001497497"/>
    </source>
</evidence>
<dbReference type="GO" id="GO:0006366">
    <property type="term" value="P:transcription by RNA polymerase II"/>
    <property type="evidence" value="ECO:0007669"/>
    <property type="project" value="InterPro"/>
</dbReference>
<accession>A0AAV2GXK1</accession>
<dbReference type="PANTHER" id="PTHR11380">
    <property type="entry name" value="TRANSCRIPTION INITIATION FACTOR TFIID/SUPT3-RELATED"/>
    <property type="match status" value="1"/>
</dbReference>
<dbReference type="GO" id="GO:0005634">
    <property type="term" value="C:nucleus"/>
    <property type="evidence" value="ECO:0007669"/>
    <property type="project" value="UniProtKB-SubCell"/>
</dbReference>
<proteinExistence type="inferred from homology"/>
<evidence type="ECO:0000256" key="4">
    <source>
        <dbReference type="ARBA" id="ARBA00023163"/>
    </source>
</evidence>
<comment type="subcellular location">
    <subcellularLocation>
        <location evidence="1">Nucleus</location>
    </subcellularLocation>
</comment>
<evidence type="ECO:0000256" key="2">
    <source>
        <dbReference type="ARBA" id="ARBA00023015"/>
    </source>
</evidence>
<sequence length="364" mass="41652">MASPSSWFTTEIQQMMFGFGDSKHPLQETAVLVEEIVHQQMMSMILQANEVAISRGDKQISIEDILFLLRKDKVKLKRLIKYCEVRDLKNVIKTSLATGEESQLDSAILQSPEKATCDKKLMGKNRLICYEFLSSIDQTGELLALFGDTETDAVKHERMVRAELQAQGMDSQQYFEFCKARQANFSRRYNKSQRFKDWLQLKLSPDIIMNPTVLEICSYLAYETVAQIVDLALLVKQDMRSKPGDLLSKTHPPLCVNYSEMYANSIYNKYDGTSHEQTPTNDISNQTQIKTAVGGAIQITQGKLNKKKRKKTDPPLTVEQSWDTTILPSDVREAMRRYYSDIGPFTSQMKMNQRCSVWYKTLCG</sequence>
<evidence type="ECO:0000256" key="6">
    <source>
        <dbReference type="ARBA" id="ARBA00061274"/>
    </source>
</evidence>
<dbReference type="AlphaFoldDB" id="A0AAV2GXK1"/>
<keyword evidence="5" id="KW-0539">Nucleus</keyword>
<keyword evidence="2" id="KW-0805">Transcription regulation</keyword>
<keyword evidence="4" id="KW-0804">Transcription</keyword>
<dbReference type="Pfam" id="PF02269">
    <property type="entry name" value="TFIID-18kDa"/>
    <property type="match status" value="1"/>
</dbReference>
<dbReference type="GO" id="GO:0003713">
    <property type="term" value="F:transcription coactivator activity"/>
    <property type="evidence" value="ECO:0007669"/>
    <property type="project" value="TreeGrafter"/>
</dbReference>
<evidence type="ECO:0008006" key="9">
    <source>
        <dbReference type="Google" id="ProtNLM"/>
    </source>
</evidence>
<evidence type="ECO:0000256" key="3">
    <source>
        <dbReference type="ARBA" id="ARBA00023159"/>
    </source>
</evidence>
<dbReference type="SUPFAM" id="SSF47113">
    <property type="entry name" value="Histone-fold"/>
    <property type="match status" value="1"/>
</dbReference>
<dbReference type="CDD" id="cd07978">
    <property type="entry name" value="HFD_TAF13"/>
    <property type="match status" value="1"/>
</dbReference>
<dbReference type="FunFam" id="1.10.20.10:FF:000023">
    <property type="entry name" value="transcription initiation protein SPT3 homolog"/>
    <property type="match status" value="1"/>
</dbReference>
<dbReference type="GO" id="GO:0000124">
    <property type="term" value="C:SAGA complex"/>
    <property type="evidence" value="ECO:0007669"/>
    <property type="project" value="UniProtKB-ARBA"/>
</dbReference>
<gene>
    <name evidence="7" type="ORF">GSLYS_00000352001</name>
</gene>
<dbReference type="GO" id="GO:0006357">
    <property type="term" value="P:regulation of transcription by RNA polymerase II"/>
    <property type="evidence" value="ECO:0007669"/>
    <property type="project" value="UniProtKB-ARBA"/>
</dbReference>
<keyword evidence="8" id="KW-1185">Reference proteome</keyword>
<protein>
    <recommendedName>
        <fullName evidence="9">Transcription initiation protein SPT3 homolog</fullName>
    </recommendedName>
</protein>
<evidence type="ECO:0000313" key="7">
    <source>
        <dbReference type="EMBL" id="CAL1526175.1"/>
    </source>
</evidence>
<name>A0AAV2GXK1_LYMST</name>
<dbReference type="InterPro" id="IPR003195">
    <property type="entry name" value="TFIID_TAF13"/>
</dbReference>